<comment type="caution">
    <text evidence="2">The sequence shown here is derived from an EMBL/GenBank/DDBJ whole genome shotgun (WGS) entry which is preliminary data.</text>
</comment>
<protein>
    <submittedName>
        <fullName evidence="2">Transposase</fullName>
    </submittedName>
</protein>
<name>A0ABW9W969_9BURK</name>
<organism evidence="2 3">
    <name type="scientific">Duganella levis</name>
    <dbReference type="NCBI Taxonomy" id="2692169"/>
    <lineage>
        <taxon>Bacteria</taxon>
        <taxon>Pseudomonadati</taxon>
        <taxon>Pseudomonadota</taxon>
        <taxon>Betaproteobacteria</taxon>
        <taxon>Burkholderiales</taxon>
        <taxon>Oxalobacteraceae</taxon>
        <taxon>Telluria group</taxon>
        <taxon>Duganella</taxon>
    </lineage>
</organism>
<sequence>MFSLDFAKKDVPVVPPLSFNAGTLHHCEDRRFALFTKRGGQAPDLDREDTLSKRRQKDVDARWSKKHRTSYSGYKLAAGADKRYKFIRKIKISAASEHDTLHVRR</sequence>
<keyword evidence="3" id="KW-1185">Reference proteome</keyword>
<evidence type="ECO:0000313" key="3">
    <source>
        <dbReference type="Proteomes" id="UP000642144"/>
    </source>
</evidence>
<proteinExistence type="predicted"/>
<evidence type="ECO:0000313" key="2">
    <source>
        <dbReference type="EMBL" id="MYN30119.1"/>
    </source>
</evidence>
<reference evidence="2 3" key="1">
    <citation type="submission" date="2019-12" db="EMBL/GenBank/DDBJ databases">
        <title>Novel species isolated from a subtropical stream in China.</title>
        <authorList>
            <person name="Lu H."/>
        </authorList>
    </citation>
    <scope>NUCLEOTIDE SEQUENCE [LARGE SCALE GENOMIC DNA]</scope>
    <source>
        <strain evidence="2 3">CY42W</strain>
    </source>
</reference>
<feature type="region of interest" description="Disordered" evidence="1">
    <location>
        <begin position="40"/>
        <end position="68"/>
    </location>
</feature>
<dbReference type="EMBL" id="WWCT01000031">
    <property type="protein sequence ID" value="MYN30119.1"/>
    <property type="molecule type" value="Genomic_DNA"/>
</dbReference>
<dbReference type="Proteomes" id="UP000642144">
    <property type="component" value="Unassembled WGS sequence"/>
</dbReference>
<evidence type="ECO:0000256" key="1">
    <source>
        <dbReference type="SAM" id="MobiDB-lite"/>
    </source>
</evidence>
<accession>A0ABW9W969</accession>
<gene>
    <name evidence="2" type="ORF">GTP69_27285</name>
</gene>
<feature type="compositionally biased region" description="Basic and acidic residues" evidence="1">
    <location>
        <begin position="44"/>
        <end position="63"/>
    </location>
</feature>